<accession>A0ABT2K5G9</accession>
<evidence type="ECO:0000256" key="4">
    <source>
        <dbReference type="PROSITE-ProRule" id="PRU01363"/>
    </source>
</evidence>
<dbReference type="InterPro" id="IPR049900">
    <property type="entry name" value="PKS_mFAS_DH"/>
</dbReference>
<dbReference type="Pfam" id="PF14765">
    <property type="entry name" value="PS-DH"/>
    <property type="match status" value="1"/>
</dbReference>
<protein>
    <submittedName>
        <fullName evidence="6">Polyketide synthase dehydratase domain-containing protein</fullName>
    </submittedName>
</protein>
<dbReference type="Gene3D" id="3.40.50.11460">
    <property type="match status" value="1"/>
</dbReference>
<evidence type="ECO:0000313" key="7">
    <source>
        <dbReference type="Proteomes" id="UP001156389"/>
    </source>
</evidence>
<comment type="caution">
    <text evidence="6">The sequence shown here is derived from an EMBL/GenBank/DDBJ whole genome shotgun (WGS) entry which is preliminary data.</text>
</comment>
<feature type="non-terminal residue" evidence="6">
    <location>
        <position position="1"/>
    </location>
</feature>
<dbReference type="InterPro" id="IPR001227">
    <property type="entry name" value="Ac_transferase_dom_sf"/>
</dbReference>
<dbReference type="RefSeq" id="WP_260222231.1">
    <property type="nucleotide sequence ID" value="NZ_JAJAGO010000040.1"/>
</dbReference>
<dbReference type="SUPFAM" id="SSF52151">
    <property type="entry name" value="FabD/lysophospholipase-like"/>
    <property type="match status" value="1"/>
</dbReference>
<dbReference type="InterPro" id="IPR050091">
    <property type="entry name" value="PKS_NRPS_Biosynth_Enz"/>
</dbReference>
<dbReference type="InterPro" id="IPR036291">
    <property type="entry name" value="NAD(P)-bd_dom_sf"/>
</dbReference>
<dbReference type="Pfam" id="PF21089">
    <property type="entry name" value="PKS_DH_N"/>
    <property type="match status" value="1"/>
</dbReference>
<dbReference type="Gene3D" id="3.10.129.110">
    <property type="entry name" value="Polyketide synthase dehydratase"/>
    <property type="match status" value="1"/>
</dbReference>
<keyword evidence="7" id="KW-1185">Reference proteome</keyword>
<dbReference type="Gene3D" id="3.40.366.10">
    <property type="entry name" value="Malonyl-Coenzyme A Acyl Carrier Protein, domain 2"/>
    <property type="match status" value="1"/>
</dbReference>
<keyword evidence="3" id="KW-0511">Multifunctional enzyme</keyword>
<dbReference type="InterPro" id="IPR016035">
    <property type="entry name" value="Acyl_Trfase/lysoPLipase"/>
</dbReference>
<dbReference type="SMART" id="SM00826">
    <property type="entry name" value="PKS_DH"/>
    <property type="match status" value="1"/>
</dbReference>
<dbReference type="Pfam" id="PF00698">
    <property type="entry name" value="Acyl_transf_1"/>
    <property type="match status" value="1"/>
</dbReference>
<feature type="region of interest" description="C-terminal hotdog fold" evidence="4">
    <location>
        <begin position="261"/>
        <end position="400"/>
    </location>
</feature>
<dbReference type="InterPro" id="IPR049551">
    <property type="entry name" value="PKS_DH_C"/>
</dbReference>
<dbReference type="PROSITE" id="PS52019">
    <property type="entry name" value="PKS_MFAS_DH"/>
    <property type="match status" value="1"/>
</dbReference>
<evidence type="ECO:0000256" key="1">
    <source>
        <dbReference type="ARBA" id="ARBA00004792"/>
    </source>
</evidence>
<gene>
    <name evidence="6" type="ORF">LHJ74_33960</name>
</gene>
<comment type="pathway">
    <text evidence="1">Antibiotic biosynthesis.</text>
</comment>
<proteinExistence type="predicted"/>
<evidence type="ECO:0000256" key="3">
    <source>
        <dbReference type="ARBA" id="ARBA00023268"/>
    </source>
</evidence>
<name>A0ABT2K5G9_9ACTN</name>
<dbReference type="Proteomes" id="UP001156389">
    <property type="component" value="Unassembled WGS sequence"/>
</dbReference>
<dbReference type="PANTHER" id="PTHR43775">
    <property type="entry name" value="FATTY ACID SYNTHASE"/>
    <property type="match status" value="1"/>
</dbReference>
<feature type="domain" description="PKS/mFAS DH" evidence="5">
    <location>
        <begin position="124"/>
        <end position="400"/>
    </location>
</feature>
<dbReference type="Gene3D" id="3.30.70.3290">
    <property type="match status" value="1"/>
</dbReference>
<dbReference type="PANTHER" id="PTHR43775:SF51">
    <property type="entry name" value="INACTIVE PHENOLPHTHIOCEROL SYNTHESIS POLYKETIDE SYNTHASE TYPE I PKS1-RELATED"/>
    <property type="match status" value="1"/>
</dbReference>
<dbReference type="InterPro" id="IPR049552">
    <property type="entry name" value="PKS_DH_N"/>
</dbReference>
<evidence type="ECO:0000259" key="5">
    <source>
        <dbReference type="PROSITE" id="PS52019"/>
    </source>
</evidence>
<feature type="region of interest" description="N-terminal hotdog fold" evidence="4">
    <location>
        <begin position="124"/>
        <end position="248"/>
    </location>
</feature>
<evidence type="ECO:0000313" key="6">
    <source>
        <dbReference type="EMBL" id="MCT2594859.1"/>
    </source>
</evidence>
<organism evidence="6 7">
    <name type="scientific">Streptomyces gossypii</name>
    <dbReference type="NCBI Taxonomy" id="2883101"/>
    <lineage>
        <taxon>Bacteria</taxon>
        <taxon>Bacillati</taxon>
        <taxon>Actinomycetota</taxon>
        <taxon>Actinomycetes</taxon>
        <taxon>Kitasatosporales</taxon>
        <taxon>Streptomycetaceae</taxon>
        <taxon>Streptomyces</taxon>
    </lineage>
</organism>
<feature type="active site" description="Proton acceptor; for dehydratase activity" evidence="4">
    <location>
        <position position="155"/>
    </location>
</feature>
<dbReference type="InterPro" id="IPR042104">
    <property type="entry name" value="PKS_dehydratase_sf"/>
</dbReference>
<sequence>NLRQPVQFESAVRALLGRGHRVFIEASPHPVLTVGVQETIDDVGASAAAVGSLRRDEGGMERFTTSMAEAFTHGVPVDWSTVFAGAGSRRVELPTYAFQREQYWLSPSNGSGDPAELGQGSVEHPLLAAAVEVADGGVVLTGRVSLQSHPWLADHVVAGTVFMPGTGFVELAVRAGDEVGCDLIEELTLEAPLVLPERGGVALQVRVASADDSGRRMFTVLSRADADGGVGEWSRHASGSLTTGSPASGTADLTVWPPPGATAIDVEGHYERVAEAGYGYGPAFQGLRAAWRRGDEVFAEVALPDGQRDQAGRFGIHPALLDAAVQASALGDFFQSAGEIRLPAVWNAVRLFASGATTLRVHLAKTGPDAFAVLVGDGTGQPVAHVESLLVPAATPEQLEPLRDGDQESLLRLDWLALPATGAPTAGRWAVLGTDPWQVGDSLGAAGATVETYADMAAVGAAVDQGTPLPEAVLLICSEGSADESTAVAGLARKAASHALQVTQEWLADERLASTRLVALTRGAVAVGTDDEVADLGQATVWGLL</sequence>
<feature type="non-terminal residue" evidence="6">
    <location>
        <position position="545"/>
    </location>
</feature>
<dbReference type="EMBL" id="JAJAGO010000040">
    <property type="protein sequence ID" value="MCT2594859.1"/>
    <property type="molecule type" value="Genomic_DNA"/>
</dbReference>
<dbReference type="InterPro" id="IPR020807">
    <property type="entry name" value="PKS_DH"/>
</dbReference>
<keyword evidence="2" id="KW-0808">Transferase</keyword>
<feature type="active site" description="Proton donor; for dehydratase activity" evidence="4">
    <location>
        <position position="322"/>
    </location>
</feature>
<dbReference type="SUPFAM" id="SSF51735">
    <property type="entry name" value="NAD(P)-binding Rossmann-fold domains"/>
    <property type="match status" value="1"/>
</dbReference>
<evidence type="ECO:0000256" key="2">
    <source>
        <dbReference type="ARBA" id="ARBA00022679"/>
    </source>
</evidence>
<reference evidence="6 7" key="1">
    <citation type="submission" date="2021-10" db="EMBL/GenBank/DDBJ databases">
        <title>Streptomyces gossypii sp. nov., isolated from soil collected from cotton field.</title>
        <authorList>
            <person name="Ge X."/>
            <person name="Chen X."/>
            <person name="Liu W."/>
        </authorList>
    </citation>
    <scope>NUCLEOTIDE SEQUENCE [LARGE SCALE GENOMIC DNA]</scope>
    <source>
        <strain evidence="6 7">N2-109</strain>
    </source>
</reference>
<dbReference type="InterPro" id="IPR014043">
    <property type="entry name" value="Acyl_transferase_dom"/>
</dbReference>